<dbReference type="GO" id="GO:0016747">
    <property type="term" value="F:acyltransferase activity, transferring groups other than amino-acyl groups"/>
    <property type="evidence" value="ECO:0007669"/>
    <property type="project" value="InterPro"/>
</dbReference>
<dbReference type="OrthoDB" id="4349922at2"/>
<organism evidence="2 3">
    <name type="scientific">Cocleimonas flava</name>
    <dbReference type="NCBI Taxonomy" id="634765"/>
    <lineage>
        <taxon>Bacteria</taxon>
        <taxon>Pseudomonadati</taxon>
        <taxon>Pseudomonadota</taxon>
        <taxon>Gammaproteobacteria</taxon>
        <taxon>Thiotrichales</taxon>
        <taxon>Thiotrichaceae</taxon>
        <taxon>Cocleimonas</taxon>
    </lineage>
</organism>
<proteinExistence type="predicted"/>
<dbReference type="Proteomes" id="UP000294887">
    <property type="component" value="Unassembled WGS sequence"/>
</dbReference>
<gene>
    <name evidence="2" type="ORF">EV695_1981</name>
</gene>
<feature type="domain" description="N-acetyltransferase" evidence="1">
    <location>
        <begin position="194"/>
        <end position="329"/>
    </location>
</feature>
<name>A0A4R1F9L0_9GAMM</name>
<keyword evidence="3" id="KW-1185">Reference proteome</keyword>
<accession>A0A4R1F9L0</accession>
<evidence type="ECO:0000259" key="1">
    <source>
        <dbReference type="PROSITE" id="PS51186"/>
    </source>
</evidence>
<comment type="caution">
    <text evidence="2">The sequence shown here is derived from an EMBL/GenBank/DDBJ whole genome shotgun (WGS) entry which is preliminary data.</text>
</comment>
<keyword evidence="2" id="KW-0808">Transferase</keyword>
<dbReference type="SUPFAM" id="SSF55729">
    <property type="entry name" value="Acyl-CoA N-acyltransferases (Nat)"/>
    <property type="match status" value="1"/>
</dbReference>
<dbReference type="RefSeq" id="WP_131905742.1">
    <property type="nucleotide sequence ID" value="NZ_BAAAFU010000004.1"/>
</dbReference>
<dbReference type="Gene3D" id="3.40.630.30">
    <property type="match status" value="1"/>
</dbReference>
<dbReference type="EMBL" id="SMFQ01000003">
    <property type="protein sequence ID" value="TCJ87471.1"/>
    <property type="molecule type" value="Genomic_DNA"/>
</dbReference>
<sequence>MKFICYNNWNQLSSSSAALFTQAENHSLFFSRHWFENIVVTALDDEQKLLLACVIDENPDNETSVLAILPLITRENKEWTSLCHSYSALYSLLLAENQQQEILNCLCLGLKTLSFDYLTIQPVAEDDDNIQKLQLTMESCGFSCHRRFRFYNWFHRTQGQSFADYLAERPSKVRNTIVRKQRKLEREHGYQIRLHISDDIDKALTEYHDIYKVSWKANEQYEQIVQGFTGRASKSGWTRLAILYLDDQPVAAHLWYVVNRKASIFRLVYDQSWQQYSPGSILMAHLMEYVIDTDKVEEIDFLTGNERYKQDWMTERRERWELTFVKKPEDDSKTMANTNVKTRVKTKAKTKTKSEIKAKLLSTISRTIKKLSQ</sequence>
<reference evidence="2 3" key="1">
    <citation type="submission" date="2019-03" db="EMBL/GenBank/DDBJ databases">
        <title>Genomic Encyclopedia of Type Strains, Phase IV (KMG-IV): sequencing the most valuable type-strain genomes for metagenomic binning, comparative biology and taxonomic classification.</title>
        <authorList>
            <person name="Goeker M."/>
        </authorList>
    </citation>
    <scope>NUCLEOTIDE SEQUENCE [LARGE SCALE GENOMIC DNA]</scope>
    <source>
        <strain evidence="2 3">DSM 24830</strain>
    </source>
</reference>
<dbReference type="AlphaFoldDB" id="A0A4R1F9L0"/>
<dbReference type="Pfam" id="PF13480">
    <property type="entry name" value="Acetyltransf_6"/>
    <property type="match status" value="1"/>
</dbReference>
<dbReference type="InterPro" id="IPR000182">
    <property type="entry name" value="GNAT_dom"/>
</dbReference>
<dbReference type="InterPro" id="IPR016181">
    <property type="entry name" value="Acyl_CoA_acyltransferase"/>
</dbReference>
<dbReference type="InterPro" id="IPR038740">
    <property type="entry name" value="BioF2-like_GNAT_dom"/>
</dbReference>
<evidence type="ECO:0000313" key="3">
    <source>
        <dbReference type="Proteomes" id="UP000294887"/>
    </source>
</evidence>
<protein>
    <submittedName>
        <fullName evidence="2">Acetyltransferase (GNAT) family protein</fullName>
    </submittedName>
</protein>
<dbReference type="PROSITE" id="PS51186">
    <property type="entry name" value="GNAT"/>
    <property type="match status" value="1"/>
</dbReference>
<evidence type="ECO:0000313" key="2">
    <source>
        <dbReference type="EMBL" id="TCJ87471.1"/>
    </source>
</evidence>